<comment type="caution">
    <text evidence="1">The sequence shown here is derived from an EMBL/GenBank/DDBJ whole genome shotgun (WGS) entry which is preliminary data.</text>
</comment>
<organism evidence="1 2">
    <name type="scientific">Pseudoalteromonas rubra</name>
    <dbReference type="NCBI Taxonomy" id="43658"/>
    <lineage>
        <taxon>Bacteria</taxon>
        <taxon>Pseudomonadati</taxon>
        <taxon>Pseudomonadota</taxon>
        <taxon>Gammaproteobacteria</taxon>
        <taxon>Alteromonadales</taxon>
        <taxon>Pseudoalteromonadaceae</taxon>
        <taxon>Pseudoalteromonas</taxon>
    </lineage>
</organism>
<sequence length="44" mass="5214">MRKTAHPDKITAKRVFFDIKHLKLAGFSVRFTQKGQSEYSDWPF</sequence>
<reference evidence="1 2" key="1">
    <citation type="journal article" date="2012" name="J. Bacteriol.">
        <title>Genome sequence of the cycloprodigiosin-producing bacterial strain Pseudoalteromonas rubra ATCC 29570(T).</title>
        <authorList>
            <person name="Xie B.B."/>
            <person name="Shu Y.L."/>
            <person name="Qin Q.L."/>
            <person name="Rong J.C."/>
            <person name="Zhang X.Y."/>
            <person name="Chen X.L."/>
            <person name="Zhou B.C."/>
            <person name="Zhang Y.Z."/>
        </authorList>
    </citation>
    <scope>NUCLEOTIDE SEQUENCE [LARGE SCALE GENOMIC DNA]</scope>
    <source>
        <strain evidence="1 2">DSM 6842</strain>
    </source>
</reference>
<accession>A0A8T0CDK7</accession>
<dbReference type="EMBL" id="AHCD03000026">
    <property type="protein sequence ID" value="KAF7788142.1"/>
    <property type="molecule type" value="Genomic_DNA"/>
</dbReference>
<gene>
    <name evidence="1" type="ORF">PRUB_a2731</name>
</gene>
<evidence type="ECO:0000313" key="2">
    <source>
        <dbReference type="Proteomes" id="UP000016480"/>
    </source>
</evidence>
<protein>
    <submittedName>
        <fullName evidence="1">Uncharacterized protein</fullName>
    </submittedName>
</protein>
<name>A0A8T0CDK7_9GAMM</name>
<dbReference type="AlphaFoldDB" id="A0A8T0CDK7"/>
<dbReference type="Proteomes" id="UP000016480">
    <property type="component" value="Unassembled WGS sequence"/>
</dbReference>
<evidence type="ECO:0000313" key="1">
    <source>
        <dbReference type="EMBL" id="KAF7788142.1"/>
    </source>
</evidence>
<proteinExistence type="predicted"/>